<name>A0A3P8WPV8_CYNSE</name>
<evidence type="ECO:0000256" key="3">
    <source>
        <dbReference type="ARBA" id="ARBA00004413"/>
    </source>
</evidence>
<dbReference type="PANTHER" id="PTHR21345:SF8">
    <property type="entry name" value="PROTEIN SPIRE HOMOLOG 1"/>
    <property type="match status" value="1"/>
</dbReference>
<proteinExistence type="inferred from homology"/>
<dbReference type="GO" id="GO:0051295">
    <property type="term" value="P:establishment of meiotic spindle localization"/>
    <property type="evidence" value="ECO:0007669"/>
    <property type="project" value="TreeGrafter"/>
</dbReference>
<dbReference type="InterPro" id="IPR029901">
    <property type="entry name" value="Spire"/>
</dbReference>
<dbReference type="GO" id="GO:0036089">
    <property type="term" value="P:cleavage furrow formation"/>
    <property type="evidence" value="ECO:0007669"/>
    <property type="project" value="TreeGrafter"/>
</dbReference>
<dbReference type="PANTHER" id="PTHR21345">
    <property type="entry name" value="SPIRE"/>
    <property type="match status" value="1"/>
</dbReference>
<dbReference type="GO" id="GO:0015031">
    <property type="term" value="P:protein transport"/>
    <property type="evidence" value="ECO:0007669"/>
    <property type="project" value="UniProtKB-KW"/>
</dbReference>
<dbReference type="GO" id="GO:0051639">
    <property type="term" value="P:actin filament network formation"/>
    <property type="evidence" value="ECO:0007669"/>
    <property type="project" value="TreeGrafter"/>
</dbReference>
<keyword evidence="12" id="KW-0206">Cytoskeleton</keyword>
<evidence type="ECO:0000256" key="8">
    <source>
        <dbReference type="ARBA" id="ARBA00022737"/>
    </source>
</evidence>
<evidence type="ECO:0000256" key="9">
    <source>
        <dbReference type="ARBA" id="ARBA00022927"/>
    </source>
</evidence>
<dbReference type="GO" id="GO:0003779">
    <property type="term" value="F:actin binding"/>
    <property type="evidence" value="ECO:0007669"/>
    <property type="project" value="UniProtKB-KW"/>
</dbReference>
<dbReference type="GO" id="GO:0045010">
    <property type="term" value="P:actin nucleation"/>
    <property type="evidence" value="ECO:0007669"/>
    <property type="project" value="InterPro"/>
</dbReference>
<dbReference type="GO" id="GO:0005886">
    <property type="term" value="C:plasma membrane"/>
    <property type="evidence" value="ECO:0007669"/>
    <property type="project" value="UniProtKB-SubCell"/>
</dbReference>
<evidence type="ECO:0000256" key="6">
    <source>
        <dbReference type="ARBA" id="ARBA00022475"/>
    </source>
</evidence>
<evidence type="ECO:0000313" key="15">
    <source>
        <dbReference type="Ensembl" id="ENSCSEP00000028517.1"/>
    </source>
</evidence>
<dbReference type="GO" id="GO:0030659">
    <property type="term" value="C:cytoplasmic vesicle membrane"/>
    <property type="evidence" value="ECO:0007669"/>
    <property type="project" value="UniProtKB-SubCell"/>
</dbReference>
<keyword evidence="8" id="KW-0677">Repeat</keyword>
<sequence length="149" mass="16288">VADQYGRGDAAAGGLEEVSLEEILNLYSQPINEEQAWAVCYQCCRTLAQRHRRRCSKAAATAVSGVRRIQGPGDVMIGRDGAVELHFEESTGKKTNLVFSGETTLHPLDSAYLFLSQSTQSLIFDVLQNSPRCVCVCCDCSTEMACVTY</sequence>
<evidence type="ECO:0000256" key="4">
    <source>
        <dbReference type="ARBA" id="ARBA00010956"/>
    </source>
</evidence>
<dbReference type="GO" id="GO:0005938">
    <property type="term" value="C:cell cortex"/>
    <property type="evidence" value="ECO:0007669"/>
    <property type="project" value="TreeGrafter"/>
</dbReference>
<keyword evidence="7" id="KW-0963">Cytoplasm</keyword>
<reference evidence="15 16" key="1">
    <citation type="journal article" date="2014" name="Nat. Genet.">
        <title>Whole-genome sequence of a flatfish provides insights into ZW sex chromosome evolution and adaptation to a benthic lifestyle.</title>
        <authorList>
            <person name="Chen S."/>
            <person name="Zhang G."/>
            <person name="Shao C."/>
            <person name="Huang Q."/>
            <person name="Liu G."/>
            <person name="Zhang P."/>
            <person name="Song W."/>
            <person name="An N."/>
            <person name="Chalopin D."/>
            <person name="Volff J.N."/>
            <person name="Hong Y."/>
            <person name="Li Q."/>
            <person name="Sha Z."/>
            <person name="Zhou H."/>
            <person name="Xie M."/>
            <person name="Yu Q."/>
            <person name="Liu Y."/>
            <person name="Xiang H."/>
            <person name="Wang N."/>
            <person name="Wu K."/>
            <person name="Yang C."/>
            <person name="Zhou Q."/>
            <person name="Liao X."/>
            <person name="Yang L."/>
            <person name="Hu Q."/>
            <person name="Zhang J."/>
            <person name="Meng L."/>
            <person name="Jin L."/>
            <person name="Tian Y."/>
            <person name="Lian J."/>
            <person name="Yang J."/>
            <person name="Miao G."/>
            <person name="Liu S."/>
            <person name="Liang Z."/>
            <person name="Yan F."/>
            <person name="Li Y."/>
            <person name="Sun B."/>
            <person name="Zhang H."/>
            <person name="Zhang J."/>
            <person name="Zhu Y."/>
            <person name="Du M."/>
            <person name="Zhao Y."/>
            <person name="Schartl M."/>
            <person name="Tang Q."/>
            <person name="Wang J."/>
        </authorList>
    </citation>
    <scope>NUCLEOTIDE SEQUENCE</scope>
</reference>
<reference evidence="15" key="2">
    <citation type="submission" date="2025-08" db="UniProtKB">
        <authorList>
            <consortium name="Ensembl"/>
        </authorList>
    </citation>
    <scope>IDENTIFICATION</scope>
</reference>
<comment type="similarity">
    <text evidence="4">Belongs to the spire family.</text>
</comment>
<evidence type="ECO:0000256" key="13">
    <source>
        <dbReference type="ARBA" id="ARBA00023329"/>
    </source>
</evidence>
<dbReference type="PROSITE" id="PS51377">
    <property type="entry name" value="KIND"/>
    <property type="match status" value="1"/>
</dbReference>
<dbReference type="AlphaFoldDB" id="A0A3P8WPV8"/>
<accession>A0A3P8WPV8</accession>
<dbReference type="GeneTree" id="ENSGT00390000003058"/>
<keyword evidence="10" id="KW-0472">Membrane</keyword>
<dbReference type="GO" id="GO:0048193">
    <property type="term" value="P:Golgi vesicle transport"/>
    <property type="evidence" value="ECO:0007669"/>
    <property type="project" value="TreeGrafter"/>
</dbReference>
<dbReference type="Ensembl" id="ENSCSET00000028900.1">
    <property type="protein sequence ID" value="ENSCSEP00000028517.1"/>
    <property type="gene ID" value="ENSCSEG00000018243.1"/>
</dbReference>
<protein>
    <recommendedName>
        <fullName evidence="14">KIND domain-containing protein</fullName>
    </recommendedName>
</protein>
<keyword evidence="11" id="KW-0009">Actin-binding</keyword>
<evidence type="ECO:0000256" key="7">
    <source>
        <dbReference type="ARBA" id="ARBA00022490"/>
    </source>
</evidence>
<dbReference type="InterPro" id="IPR011019">
    <property type="entry name" value="KIND_dom"/>
</dbReference>
<reference evidence="15" key="3">
    <citation type="submission" date="2025-09" db="UniProtKB">
        <authorList>
            <consortium name="Ensembl"/>
        </authorList>
    </citation>
    <scope>IDENTIFICATION</scope>
</reference>
<keyword evidence="6" id="KW-1003">Cell membrane</keyword>
<keyword evidence="16" id="KW-1185">Reference proteome</keyword>
<keyword evidence="9" id="KW-0653">Protein transport</keyword>
<dbReference type="GO" id="GO:0030041">
    <property type="term" value="P:actin filament polymerization"/>
    <property type="evidence" value="ECO:0007669"/>
    <property type="project" value="TreeGrafter"/>
</dbReference>
<dbReference type="InParanoid" id="A0A3P8WPV8"/>
<dbReference type="GO" id="GO:0040038">
    <property type="term" value="P:polar body extrusion after meiotic divisions"/>
    <property type="evidence" value="ECO:0007669"/>
    <property type="project" value="TreeGrafter"/>
</dbReference>
<dbReference type="Pfam" id="PF16474">
    <property type="entry name" value="KIND"/>
    <property type="match status" value="1"/>
</dbReference>
<organism evidence="15 16">
    <name type="scientific">Cynoglossus semilaevis</name>
    <name type="common">Tongue sole</name>
    <dbReference type="NCBI Taxonomy" id="244447"/>
    <lineage>
        <taxon>Eukaryota</taxon>
        <taxon>Metazoa</taxon>
        <taxon>Chordata</taxon>
        <taxon>Craniata</taxon>
        <taxon>Vertebrata</taxon>
        <taxon>Euteleostomi</taxon>
        <taxon>Actinopterygii</taxon>
        <taxon>Neopterygii</taxon>
        <taxon>Teleostei</taxon>
        <taxon>Neoteleostei</taxon>
        <taxon>Acanthomorphata</taxon>
        <taxon>Carangaria</taxon>
        <taxon>Pleuronectiformes</taxon>
        <taxon>Pleuronectoidei</taxon>
        <taxon>Cynoglossidae</taxon>
        <taxon>Cynoglossinae</taxon>
        <taxon>Cynoglossus</taxon>
    </lineage>
</organism>
<evidence type="ECO:0000256" key="11">
    <source>
        <dbReference type="ARBA" id="ARBA00023203"/>
    </source>
</evidence>
<feature type="domain" description="KIND" evidence="14">
    <location>
        <begin position="18"/>
        <end position="149"/>
    </location>
</feature>
<evidence type="ECO:0000256" key="5">
    <source>
        <dbReference type="ARBA" id="ARBA00022448"/>
    </source>
</evidence>
<dbReference type="Proteomes" id="UP000265120">
    <property type="component" value="Chromosome 18"/>
</dbReference>
<evidence type="ECO:0000256" key="2">
    <source>
        <dbReference type="ARBA" id="ARBA00004245"/>
    </source>
</evidence>
<comment type="subcellular location">
    <subcellularLocation>
        <location evidence="3">Cell membrane</location>
        <topology evidence="3">Peripheral membrane protein</topology>
        <orientation evidence="3">Cytoplasmic side</orientation>
    </subcellularLocation>
    <subcellularLocation>
        <location evidence="2">Cytoplasm</location>
        <location evidence="2">Cytoskeleton</location>
    </subcellularLocation>
    <subcellularLocation>
        <location evidence="1">Cytoplasmic vesicle membrane</location>
        <topology evidence="1">Peripheral membrane protein</topology>
        <orientation evidence="1">Cytoplasmic side</orientation>
    </subcellularLocation>
</comment>
<keyword evidence="13" id="KW-0968">Cytoplasmic vesicle</keyword>
<dbReference type="GO" id="GO:0008017">
    <property type="term" value="F:microtubule binding"/>
    <property type="evidence" value="ECO:0007669"/>
    <property type="project" value="TreeGrafter"/>
</dbReference>
<dbReference type="Gene3D" id="1.10.510.10">
    <property type="entry name" value="Transferase(Phosphotransferase) domain 1"/>
    <property type="match status" value="1"/>
</dbReference>
<evidence type="ECO:0000256" key="1">
    <source>
        <dbReference type="ARBA" id="ARBA00004180"/>
    </source>
</evidence>
<dbReference type="GO" id="GO:0005856">
    <property type="term" value="C:cytoskeleton"/>
    <property type="evidence" value="ECO:0007669"/>
    <property type="project" value="UniProtKB-SubCell"/>
</dbReference>
<evidence type="ECO:0000256" key="10">
    <source>
        <dbReference type="ARBA" id="ARBA00023136"/>
    </source>
</evidence>
<keyword evidence="5" id="KW-0813">Transport</keyword>
<evidence type="ECO:0000313" key="16">
    <source>
        <dbReference type="Proteomes" id="UP000265120"/>
    </source>
</evidence>
<evidence type="ECO:0000256" key="12">
    <source>
        <dbReference type="ARBA" id="ARBA00023212"/>
    </source>
</evidence>
<evidence type="ECO:0000259" key="14">
    <source>
        <dbReference type="PROSITE" id="PS51377"/>
    </source>
</evidence>